<feature type="region of interest" description="Disordered" evidence="9">
    <location>
        <begin position="262"/>
        <end position="317"/>
    </location>
</feature>
<dbReference type="NCBIfam" id="NF008113">
    <property type="entry name" value="PRK10860.1"/>
    <property type="match status" value="1"/>
</dbReference>
<sequence>MTSSANDDVVYLRQALTEATDAEANGEVPVGAIIVHGDKIIGRAQNRVLRDSDPTAHAEIVALRHAGLHLRNYRLADCTLYVTLEPCAMCAGAILHARISRLVYAAPDPKAGACGSVLSVMNHPRLNHKVEVTPNLLAEECGTLLTTFFRKRRQEKSQARILQNEAATGQSDAAAERTPWETIMATKKKWSADVDTDSTHPDEGLFKKNASAIAKALATKKVSPKGPASGMQMLNFYINRAGKNLSKERHAELEKAKTLLSEIIAKEKPTSEEPSKKAAKKKAPKKATKKVTNKTTKEASAKKSSPAKSSAKKSTKK</sequence>
<reference evidence="11" key="2">
    <citation type="journal article" date="2024" name="Environ. Microbiol.">
        <title>Genome analysis and description of Tunturibacter gen. nov. expands the diversity of Terriglobia in tundra soils.</title>
        <authorList>
            <person name="Messyasz A."/>
            <person name="Mannisto M.K."/>
            <person name="Kerkhof L.J."/>
            <person name="Haggblom M.M."/>
        </authorList>
    </citation>
    <scope>NUCLEOTIDE SEQUENCE</scope>
    <source>
        <strain evidence="11">M8UP23</strain>
    </source>
</reference>
<dbReference type="InterPro" id="IPR058535">
    <property type="entry name" value="MafB19-deam"/>
</dbReference>
<dbReference type="KEGG" id="temp:RBB75_15040"/>
<evidence type="ECO:0000259" key="10">
    <source>
        <dbReference type="PROSITE" id="PS51747"/>
    </source>
</evidence>
<dbReference type="CDD" id="cd01285">
    <property type="entry name" value="nucleoside_deaminase"/>
    <property type="match status" value="1"/>
</dbReference>
<evidence type="ECO:0000256" key="9">
    <source>
        <dbReference type="SAM" id="MobiDB-lite"/>
    </source>
</evidence>
<accession>A0AAU7Z9W4</accession>
<feature type="binding site" evidence="8">
    <location>
        <position position="90"/>
    </location>
    <ligand>
        <name>Zn(2+)</name>
        <dbReference type="ChEBI" id="CHEBI:29105"/>
        <note>catalytic</note>
    </ligand>
</feature>
<dbReference type="PROSITE" id="PS51747">
    <property type="entry name" value="CYT_DCMP_DEAMINASES_2"/>
    <property type="match status" value="1"/>
</dbReference>
<evidence type="ECO:0000313" key="11">
    <source>
        <dbReference type="EMBL" id="XCB25751.1"/>
    </source>
</evidence>
<dbReference type="InterPro" id="IPR021513">
    <property type="entry name" value="Phage_RSL1_Orf186"/>
</dbReference>
<comment type="similarity">
    <text evidence="1">Belongs to the cytidine and deoxycytidylate deaminase family. ADAT2 subfamily.</text>
</comment>
<keyword evidence="3 8" id="KW-0819">tRNA processing</keyword>
<evidence type="ECO:0000256" key="7">
    <source>
        <dbReference type="ARBA" id="ARBA00048045"/>
    </source>
</evidence>
<dbReference type="Pfam" id="PF14437">
    <property type="entry name" value="MafB19-deam"/>
    <property type="match status" value="1"/>
</dbReference>
<dbReference type="RefSeq" id="WP_353068556.1">
    <property type="nucleotide sequence ID" value="NZ_CP132932.1"/>
</dbReference>
<keyword evidence="5 8" id="KW-0378">Hydrolase</keyword>
<feature type="binding site" evidence="8">
    <location>
        <position position="87"/>
    </location>
    <ligand>
        <name>Zn(2+)</name>
        <dbReference type="ChEBI" id="CHEBI:29105"/>
        <note>catalytic</note>
    </ligand>
</feature>
<reference evidence="11" key="1">
    <citation type="submission" date="2023-08" db="EMBL/GenBank/DDBJ databases">
        <authorList>
            <person name="Messyasz A."/>
            <person name="Mannisto M.K."/>
            <person name="Kerkhof L.J."/>
            <person name="Haggblom M."/>
        </authorList>
    </citation>
    <scope>NUCLEOTIDE SEQUENCE</scope>
    <source>
        <strain evidence="11">M8UP23</strain>
    </source>
</reference>
<dbReference type="FunFam" id="3.40.140.10:FF:000005">
    <property type="entry name" value="tRNA-specific adenosine deaminase"/>
    <property type="match status" value="1"/>
</dbReference>
<dbReference type="PANTHER" id="PTHR11079">
    <property type="entry name" value="CYTOSINE DEAMINASE FAMILY MEMBER"/>
    <property type="match status" value="1"/>
</dbReference>
<dbReference type="InterPro" id="IPR028883">
    <property type="entry name" value="tRNA_aden_deaminase"/>
</dbReference>
<dbReference type="InterPro" id="IPR016192">
    <property type="entry name" value="APOBEC/CMP_deaminase_Zn-bd"/>
</dbReference>
<dbReference type="EC" id="3.5.4.33" evidence="8"/>
<keyword evidence="6 8" id="KW-0862">Zinc</keyword>
<name>A0AAU7Z9W4_9BACT</name>
<gene>
    <name evidence="8 11" type="primary">tadA</name>
    <name evidence="11" type="ORF">RBB75_15040</name>
</gene>
<evidence type="ECO:0000256" key="4">
    <source>
        <dbReference type="ARBA" id="ARBA00022723"/>
    </source>
</evidence>
<feature type="domain" description="CMP/dCMP-type deaminase" evidence="10">
    <location>
        <begin position="6"/>
        <end position="116"/>
    </location>
</feature>
<dbReference type="GO" id="GO:0008270">
    <property type="term" value="F:zinc ion binding"/>
    <property type="evidence" value="ECO:0007669"/>
    <property type="project" value="UniProtKB-UniRule"/>
</dbReference>
<dbReference type="PANTHER" id="PTHR11079:SF202">
    <property type="entry name" value="TRNA-SPECIFIC ADENOSINE DEAMINASE"/>
    <property type="match status" value="1"/>
</dbReference>
<feature type="compositionally biased region" description="Basic and acidic residues" evidence="9">
    <location>
        <begin position="264"/>
        <end position="276"/>
    </location>
</feature>
<dbReference type="Pfam" id="PF11373">
    <property type="entry name" value="DUF3175"/>
    <property type="match status" value="1"/>
</dbReference>
<evidence type="ECO:0000256" key="6">
    <source>
        <dbReference type="ARBA" id="ARBA00022833"/>
    </source>
</evidence>
<keyword evidence="4 8" id="KW-0479">Metal-binding</keyword>
<dbReference type="PROSITE" id="PS00903">
    <property type="entry name" value="CYT_DCMP_DEAMINASES_1"/>
    <property type="match status" value="1"/>
</dbReference>
<dbReference type="AlphaFoldDB" id="A0AAU7Z9W4"/>
<comment type="cofactor">
    <cofactor evidence="8">
        <name>Zn(2+)</name>
        <dbReference type="ChEBI" id="CHEBI:29105"/>
    </cofactor>
    <text evidence="8">Binds 1 zinc ion per subunit.</text>
</comment>
<dbReference type="Gene3D" id="3.40.140.10">
    <property type="entry name" value="Cytidine Deaminase, domain 2"/>
    <property type="match status" value="1"/>
</dbReference>
<protein>
    <recommendedName>
        <fullName evidence="8">tRNA-specific adenosine deaminase</fullName>
        <ecNumber evidence="8">3.5.4.33</ecNumber>
    </recommendedName>
</protein>
<feature type="binding site" evidence="8">
    <location>
        <position position="57"/>
    </location>
    <ligand>
        <name>Zn(2+)</name>
        <dbReference type="ChEBI" id="CHEBI:29105"/>
        <note>catalytic</note>
    </ligand>
</feature>
<dbReference type="GO" id="GO:0052717">
    <property type="term" value="F:tRNA-specific adenosine-34 deaminase activity"/>
    <property type="evidence" value="ECO:0007669"/>
    <property type="project" value="UniProtKB-UniRule"/>
</dbReference>
<organism evidence="11">
    <name type="scientific">Tunturiibacter empetritectus</name>
    <dbReference type="NCBI Taxonomy" id="3069691"/>
    <lineage>
        <taxon>Bacteria</taxon>
        <taxon>Pseudomonadati</taxon>
        <taxon>Acidobacteriota</taxon>
        <taxon>Terriglobia</taxon>
        <taxon>Terriglobales</taxon>
        <taxon>Acidobacteriaceae</taxon>
        <taxon>Tunturiibacter</taxon>
    </lineage>
</organism>
<evidence type="ECO:0000256" key="2">
    <source>
        <dbReference type="ARBA" id="ARBA00011738"/>
    </source>
</evidence>
<evidence type="ECO:0000256" key="5">
    <source>
        <dbReference type="ARBA" id="ARBA00022801"/>
    </source>
</evidence>
<dbReference type="InterPro" id="IPR016193">
    <property type="entry name" value="Cytidine_deaminase-like"/>
</dbReference>
<dbReference type="SUPFAM" id="SSF53927">
    <property type="entry name" value="Cytidine deaminase-like"/>
    <property type="match status" value="1"/>
</dbReference>
<feature type="compositionally biased region" description="Basic residues" evidence="9">
    <location>
        <begin position="277"/>
        <end position="292"/>
    </location>
</feature>
<evidence type="ECO:0000256" key="3">
    <source>
        <dbReference type="ARBA" id="ARBA00022694"/>
    </source>
</evidence>
<comment type="catalytic activity">
    <reaction evidence="7 8">
        <text>adenosine(34) in tRNA + H2O + H(+) = inosine(34) in tRNA + NH4(+)</text>
        <dbReference type="Rhea" id="RHEA:43168"/>
        <dbReference type="Rhea" id="RHEA-COMP:10373"/>
        <dbReference type="Rhea" id="RHEA-COMP:10374"/>
        <dbReference type="ChEBI" id="CHEBI:15377"/>
        <dbReference type="ChEBI" id="CHEBI:15378"/>
        <dbReference type="ChEBI" id="CHEBI:28938"/>
        <dbReference type="ChEBI" id="CHEBI:74411"/>
        <dbReference type="ChEBI" id="CHEBI:82852"/>
        <dbReference type="EC" id="3.5.4.33"/>
    </reaction>
</comment>
<dbReference type="GO" id="GO:0002100">
    <property type="term" value="P:tRNA wobble adenosine to inosine editing"/>
    <property type="evidence" value="ECO:0007669"/>
    <property type="project" value="UniProtKB-UniRule"/>
</dbReference>
<comment type="subunit">
    <text evidence="2 8">Homodimer.</text>
</comment>
<dbReference type="HAMAP" id="MF_00972">
    <property type="entry name" value="tRNA_aden_deaminase"/>
    <property type="match status" value="1"/>
</dbReference>
<dbReference type="EMBL" id="CP132932">
    <property type="protein sequence ID" value="XCB25751.1"/>
    <property type="molecule type" value="Genomic_DNA"/>
</dbReference>
<evidence type="ECO:0000256" key="8">
    <source>
        <dbReference type="HAMAP-Rule" id="MF_00972"/>
    </source>
</evidence>
<feature type="active site" description="Proton donor" evidence="8">
    <location>
        <position position="59"/>
    </location>
</feature>
<evidence type="ECO:0000256" key="1">
    <source>
        <dbReference type="ARBA" id="ARBA00010669"/>
    </source>
</evidence>
<comment type="function">
    <text evidence="8">Catalyzes the deamination of adenosine to inosine at the wobble position 34 of tRNA(Arg2).</text>
</comment>
<proteinExistence type="inferred from homology"/>
<dbReference type="InterPro" id="IPR002125">
    <property type="entry name" value="CMP_dCMP_dom"/>
</dbReference>